<feature type="transmembrane region" description="Helical" evidence="7">
    <location>
        <begin position="95"/>
        <end position="114"/>
    </location>
</feature>
<keyword evidence="3" id="KW-1003">Cell membrane</keyword>
<evidence type="ECO:0000313" key="9">
    <source>
        <dbReference type="Proteomes" id="UP000014605"/>
    </source>
</evidence>
<dbReference type="Pfam" id="PF02534">
    <property type="entry name" value="T4SS-DNA_transf"/>
    <property type="match status" value="1"/>
</dbReference>
<dbReference type="Proteomes" id="UP000014605">
    <property type="component" value="Unassembled WGS sequence"/>
</dbReference>
<dbReference type="Gene3D" id="3.40.50.300">
    <property type="entry name" value="P-loop containing nucleotide triphosphate hydrolases"/>
    <property type="match status" value="1"/>
</dbReference>
<evidence type="ECO:0000256" key="2">
    <source>
        <dbReference type="ARBA" id="ARBA00008806"/>
    </source>
</evidence>
<dbReference type="AlphaFoldDB" id="S3MAQ6"/>
<dbReference type="GO" id="GO:0005886">
    <property type="term" value="C:plasma membrane"/>
    <property type="evidence" value="ECO:0007669"/>
    <property type="project" value="UniProtKB-SubCell"/>
</dbReference>
<accession>S3MAQ6</accession>
<dbReference type="RefSeq" id="WP_016519413.1">
    <property type="nucleotide sequence ID" value="NZ_KE332512.1"/>
</dbReference>
<keyword evidence="9" id="KW-1185">Reference proteome</keyword>
<evidence type="ECO:0000256" key="6">
    <source>
        <dbReference type="ARBA" id="ARBA00023136"/>
    </source>
</evidence>
<comment type="caution">
    <text evidence="8">The sequence shown here is derived from an EMBL/GenBank/DDBJ whole genome shotgun (WGS) entry which is preliminary data.</text>
</comment>
<keyword evidence="4 7" id="KW-0812">Transmembrane</keyword>
<evidence type="ECO:0000256" key="4">
    <source>
        <dbReference type="ARBA" id="ARBA00022692"/>
    </source>
</evidence>
<dbReference type="PANTHER" id="PTHR37937:SF1">
    <property type="entry name" value="CONJUGATIVE TRANSFER: DNA TRANSPORT"/>
    <property type="match status" value="1"/>
</dbReference>
<evidence type="ECO:0008006" key="10">
    <source>
        <dbReference type="Google" id="ProtNLM"/>
    </source>
</evidence>
<dbReference type="GeneID" id="301462271"/>
<reference evidence="8 9" key="1">
    <citation type="submission" date="2013-04" db="EMBL/GenBank/DDBJ databases">
        <title>The Genome Sequence of Treponema vincentii F0403.</title>
        <authorList>
            <consortium name="The Broad Institute Genomics Platform"/>
            <person name="Earl A."/>
            <person name="Ward D."/>
            <person name="Feldgarden M."/>
            <person name="Gevers D."/>
            <person name="Leonetti C."/>
            <person name="Izard J."/>
            <person name="Walker B."/>
            <person name="Young S."/>
            <person name="Zeng Q."/>
            <person name="Gargeya S."/>
            <person name="Fitzgerald M."/>
            <person name="Haas B."/>
            <person name="Abouelleil A."/>
            <person name="Allen A.W."/>
            <person name="Alvarado L."/>
            <person name="Arachchi H.M."/>
            <person name="Berlin A.M."/>
            <person name="Chapman S.B."/>
            <person name="Gainer-Dewar J."/>
            <person name="Goldberg J."/>
            <person name="Griggs A."/>
            <person name="Gujja S."/>
            <person name="Hansen M."/>
            <person name="Howarth C."/>
            <person name="Imamovic A."/>
            <person name="Ireland A."/>
            <person name="Larimer J."/>
            <person name="McCowan C."/>
            <person name="Murphy C."/>
            <person name="Pearson M."/>
            <person name="Poon T.W."/>
            <person name="Priest M."/>
            <person name="Roberts A."/>
            <person name="Saif S."/>
            <person name="Shea T."/>
            <person name="Sisk P."/>
            <person name="Sykes S."/>
            <person name="Wortman J."/>
            <person name="Nusbaum C."/>
            <person name="Birren B."/>
        </authorList>
    </citation>
    <scope>NUCLEOTIDE SEQUENCE [LARGE SCALE GENOMIC DNA]</scope>
    <source>
        <strain evidence="8 9">F0403</strain>
    </source>
</reference>
<dbReference type="PATRIC" id="fig|1125702.3.peg.2234"/>
<comment type="subcellular location">
    <subcellularLocation>
        <location evidence="1">Cell membrane</location>
        <topology evidence="1">Multi-pass membrane protein</topology>
    </subcellularLocation>
</comment>
<evidence type="ECO:0000256" key="5">
    <source>
        <dbReference type="ARBA" id="ARBA00022989"/>
    </source>
</evidence>
<dbReference type="CDD" id="cd01127">
    <property type="entry name" value="TrwB_TraG_TraD_VirD4"/>
    <property type="match status" value="2"/>
</dbReference>
<keyword evidence="5 7" id="KW-1133">Transmembrane helix</keyword>
<dbReference type="InterPro" id="IPR003688">
    <property type="entry name" value="TraG/VirD4"/>
</dbReference>
<dbReference type="HOGENOM" id="CLU_012039_0_1_12"/>
<feature type="transmembrane region" description="Helical" evidence="7">
    <location>
        <begin position="66"/>
        <end position="83"/>
    </location>
</feature>
<dbReference type="InterPro" id="IPR027417">
    <property type="entry name" value="P-loop_NTPase"/>
</dbReference>
<dbReference type="PANTHER" id="PTHR37937">
    <property type="entry name" value="CONJUGATIVE TRANSFER: DNA TRANSPORT"/>
    <property type="match status" value="1"/>
</dbReference>
<evidence type="ECO:0000313" key="8">
    <source>
        <dbReference type="EMBL" id="EPF46069.1"/>
    </source>
</evidence>
<dbReference type="EMBL" id="ATFC01000010">
    <property type="protein sequence ID" value="EPF46069.1"/>
    <property type="molecule type" value="Genomic_DNA"/>
</dbReference>
<organism evidence="8 9">
    <name type="scientific">Treponema vincentii F0403</name>
    <dbReference type="NCBI Taxonomy" id="1125702"/>
    <lineage>
        <taxon>Bacteria</taxon>
        <taxon>Pseudomonadati</taxon>
        <taxon>Spirochaetota</taxon>
        <taxon>Spirochaetia</taxon>
        <taxon>Spirochaetales</taxon>
        <taxon>Treponemataceae</taxon>
        <taxon>Treponema</taxon>
    </lineage>
</organism>
<evidence type="ECO:0000256" key="1">
    <source>
        <dbReference type="ARBA" id="ARBA00004651"/>
    </source>
</evidence>
<evidence type="ECO:0000256" key="3">
    <source>
        <dbReference type="ARBA" id="ARBA00022475"/>
    </source>
</evidence>
<feature type="transmembrane region" description="Helical" evidence="7">
    <location>
        <begin position="20"/>
        <end position="39"/>
    </location>
</feature>
<evidence type="ECO:0000256" key="7">
    <source>
        <dbReference type="SAM" id="Phobius"/>
    </source>
</evidence>
<name>S3MAQ6_9SPIR</name>
<protein>
    <recommendedName>
        <fullName evidence="10">TraD/TraG TraM recognition site domain-containing protein</fullName>
    </recommendedName>
</protein>
<keyword evidence="6 7" id="KW-0472">Membrane</keyword>
<proteinExistence type="inferred from homology"/>
<sequence>MSKKSEFIRGKPTRKKITVIMGILNFVIPVITVVGGFWWSTQVFARLMRYNPHIVRYPLFRFPSGYPVYNPFVYFGCFIKYFLRPGFDVYLFRSIKPALIGTAIAIGFIILYVIRSLRQKEVYLYGTARWATKKDLKNAGMFRETGVVCGQTADAKISAEYNAKDDAVRLKTISEGKKLLCHSGKTNTLCLAPTRSGKGVSVIIPTLLNYPHSVIVFDPKGENWNITAGFRKQFSHCLKFSPISRDTLRINIIDEIRDGDFMYSDANLIADILFAGDNAKDSGTEQFFNNSAKDFVTGVILHVKYSDRYPAKNLTTVLRLISESNAFFSQGQTETDIKNPLVEAMLKDLHSGNKSACKTISGCANRLSKNPKVQADVLSTCFSKLQLFEDPLIENATCASDFSIEDFISTKTPISLYLTVPYAHIKRIAPVFRLLIEFMLRKFSEGETQYGAVKLPEDLLFILDGFPILGYFPFLAETMGVLAGYGVRFLIICQAMNQLVKLYGQEHPFLDHCENTIVFRPRKPSDAKVFTDLLGKESVVHENISQSGRRFGPLDNRNLAAQDIQRDLMNPDELTKLDWNSLLLINNGMPYIGKKVVYFDSPRFKDRANMSVPQKRKDLLSECVNLPSNKGIDILARSAEVEKAMQKDTPLFLMSRQDVRKRKITLENATLADFLEPLPQERERHFCDPADPPIEELKRRISMLELQMAGESENEWENQDHEVF</sequence>
<comment type="similarity">
    <text evidence="2">Belongs to the VirD4/TraG family.</text>
</comment>
<gene>
    <name evidence="8" type="ORF">HMPREF1222_02159</name>
</gene>
<dbReference type="SUPFAM" id="SSF52540">
    <property type="entry name" value="P-loop containing nucleoside triphosphate hydrolases"/>
    <property type="match status" value="1"/>
</dbReference>
<dbReference type="InterPro" id="IPR051539">
    <property type="entry name" value="T4SS-coupling_protein"/>
</dbReference>